<gene>
    <name evidence="1" type="ORF">IFM89_023563</name>
</gene>
<dbReference type="Proteomes" id="UP000631114">
    <property type="component" value="Unassembled WGS sequence"/>
</dbReference>
<accession>A0A835IAS1</accession>
<proteinExistence type="predicted"/>
<evidence type="ECO:0000313" key="1">
    <source>
        <dbReference type="EMBL" id="KAF9615455.1"/>
    </source>
</evidence>
<dbReference type="EMBL" id="JADFTS010000003">
    <property type="protein sequence ID" value="KAF9615455.1"/>
    <property type="molecule type" value="Genomic_DNA"/>
</dbReference>
<keyword evidence="2" id="KW-1185">Reference proteome</keyword>
<sequence>MGLHIVALTKLHLLTTTHSSSPLITALGIFILKVPFSIRHINRVYTNAFTASRLFLFRLGVIMFGEELEAYNGQRWERALRLVRERLINARRSWTTQIHEDSLHAATMVAL</sequence>
<dbReference type="PANTHER" id="PTHR38925:SF1">
    <property type="entry name" value="PROTEIN, PUTATIVE-RELATED"/>
    <property type="match status" value="1"/>
</dbReference>
<name>A0A835IAS1_9MAGN</name>
<evidence type="ECO:0000313" key="2">
    <source>
        <dbReference type="Proteomes" id="UP000631114"/>
    </source>
</evidence>
<dbReference type="AlphaFoldDB" id="A0A835IAS1"/>
<dbReference type="PANTHER" id="PTHR38925">
    <property type="entry name" value="PROTEIN, PUTATIVE-RELATED"/>
    <property type="match status" value="1"/>
</dbReference>
<protein>
    <submittedName>
        <fullName evidence="1">Uncharacterized protein</fullName>
    </submittedName>
</protein>
<reference evidence="1 2" key="1">
    <citation type="submission" date="2020-10" db="EMBL/GenBank/DDBJ databases">
        <title>The Coptis chinensis genome and diversification of protoberbering-type alkaloids.</title>
        <authorList>
            <person name="Wang B."/>
            <person name="Shu S."/>
            <person name="Song C."/>
            <person name="Liu Y."/>
        </authorList>
    </citation>
    <scope>NUCLEOTIDE SEQUENCE [LARGE SCALE GENOMIC DNA]</scope>
    <source>
        <strain evidence="1">HL-2020</strain>
        <tissue evidence="1">Leaf</tissue>
    </source>
</reference>
<dbReference type="OrthoDB" id="942283at2759"/>
<comment type="caution">
    <text evidence="1">The sequence shown here is derived from an EMBL/GenBank/DDBJ whole genome shotgun (WGS) entry which is preliminary data.</text>
</comment>
<organism evidence="1 2">
    <name type="scientific">Coptis chinensis</name>
    <dbReference type="NCBI Taxonomy" id="261450"/>
    <lineage>
        <taxon>Eukaryota</taxon>
        <taxon>Viridiplantae</taxon>
        <taxon>Streptophyta</taxon>
        <taxon>Embryophyta</taxon>
        <taxon>Tracheophyta</taxon>
        <taxon>Spermatophyta</taxon>
        <taxon>Magnoliopsida</taxon>
        <taxon>Ranunculales</taxon>
        <taxon>Ranunculaceae</taxon>
        <taxon>Coptidoideae</taxon>
        <taxon>Coptis</taxon>
    </lineage>
</organism>